<dbReference type="EMBL" id="JBBPBN010000010">
    <property type="protein sequence ID" value="KAK9029804.1"/>
    <property type="molecule type" value="Genomic_DNA"/>
</dbReference>
<comment type="caution">
    <text evidence="2">The sequence shown here is derived from an EMBL/GenBank/DDBJ whole genome shotgun (WGS) entry which is preliminary data.</text>
</comment>
<feature type="compositionally biased region" description="Basic residues" evidence="1">
    <location>
        <begin position="27"/>
        <end position="37"/>
    </location>
</feature>
<evidence type="ECO:0000313" key="3">
    <source>
        <dbReference type="Proteomes" id="UP001396334"/>
    </source>
</evidence>
<protein>
    <submittedName>
        <fullName evidence="2">Uncharacterized protein</fullName>
    </submittedName>
</protein>
<evidence type="ECO:0000313" key="2">
    <source>
        <dbReference type="EMBL" id="KAK9029804.1"/>
    </source>
</evidence>
<name>A0ABR2SXA8_9ROSI</name>
<sequence length="132" mass="15065">MGWSEPPKHSHKGNRKQERISASGQRKFTKERNKGRRPMSVNNNAANKIETPAETKWAWLRNNHRASQGDQQQRPASPKPANKAATGVRIPAEPGSTWQRNQIWPPRASTLREGGTNQHHANHKRNHISYQQ</sequence>
<evidence type="ECO:0000256" key="1">
    <source>
        <dbReference type="SAM" id="MobiDB-lite"/>
    </source>
</evidence>
<accession>A0ABR2SXA8</accession>
<keyword evidence="3" id="KW-1185">Reference proteome</keyword>
<feature type="compositionally biased region" description="Polar residues" evidence="1">
    <location>
        <begin position="65"/>
        <end position="75"/>
    </location>
</feature>
<proteinExistence type="predicted"/>
<dbReference type="Proteomes" id="UP001396334">
    <property type="component" value="Unassembled WGS sequence"/>
</dbReference>
<feature type="region of interest" description="Disordered" evidence="1">
    <location>
        <begin position="1"/>
        <end position="132"/>
    </location>
</feature>
<feature type="compositionally biased region" description="Basic residues" evidence="1">
    <location>
        <begin position="120"/>
        <end position="132"/>
    </location>
</feature>
<organism evidence="2 3">
    <name type="scientific">Hibiscus sabdariffa</name>
    <name type="common">roselle</name>
    <dbReference type="NCBI Taxonomy" id="183260"/>
    <lineage>
        <taxon>Eukaryota</taxon>
        <taxon>Viridiplantae</taxon>
        <taxon>Streptophyta</taxon>
        <taxon>Embryophyta</taxon>
        <taxon>Tracheophyta</taxon>
        <taxon>Spermatophyta</taxon>
        <taxon>Magnoliopsida</taxon>
        <taxon>eudicotyledons</taxon>
        <taxon>Gunneridae</taxon>
        <taxon>Pentapetalae</taxon>
        <taxon>rosids</taxon>
        <taxon>malvids</taxon>
        <taxon>Malvales</taxon>
        <taxon>Malvaceae</taxon>
        <taxon>Malvoideae</taxon>
        <taxon>Hibiscus</taxon>
    </lineage>
</organism>
<gene>
    <name evidence="2" type="ORF">V6N11_031249</name>
</gene>
<reference evidence="2 3" key="1">
    <citation type="journal article" date="2024" name="G3 (Bethesda)">
        <title>Genome assembly of Hibiscus sabdariffa L. provides insights into metabolisms of medicinal natural products.</title>
        <authorList>
            <person name="Kim T."/>
        </authorList>
    </citation>
    <scope>NUCLEOTIDE SEQUENCE [LARGE SCALE GENOMIC DNA]</scope>
    <source>
        <strain evidence="2">TK-2024</strain>
        <tissue evidence="2">Old leaves</tissue>
    </source>
</reference>